<proteinExistence type="predicted"/>
<feature type="non-terminal residue" evidence="1">
    <location>
        <position position="1"/>
    </location>
</feature>
<evidence type="ECO:0000313" key="2">
    <source>
        <dbReference type="Proteomes" id="UP000054630"/>
    </source>
</evidence>
<dbReference type="EMBL" id="JYDL01002450">
    <property type="protein sequence ID" value="KRX11351.1"/>
    <property type="molecule type" value="Genomic_DNA"/>
</dbReference>
<protein>
    <submittedName>
        <fullName evidence="1">Uncharacterized protein</fullName>
    </submittedName>
</protein>
<comment type="caution">
    <text evidence="1">The sequence shown here is derived from an EMBL/GenBank/DDBJ whole genome shotgun (WGS) entry which is preliminary data.</text>
</comment>
<accession>A0A0V0RA24</accession>
<feature type="non-terminal residue" evidence="1">
    <location>
        <position position="31"/>
    </location>
</feature>
<gene>
    <name evidence="1" type="ORF">T07_6142</name>
</gene>
<dbReference type="Proteomes" id="UP000054630">
    <property type="component" value="Unassembled WGS sequence"/>
</dbReference>
<organism evidence="1 2">
    <name type="scientific">Trichinella nelsoni</name>
    <dbReference type="NCBI Taxonomy" id="6336"/>
    <lineage>
        <taxon>Eukaryota</taxon>
        <taxon>Metazoa</taxon>
        <taxon>Ecdysozoa</taxon>
        <taxon>Nematoda</taxon>
        <taxon>Enoplea</taxon>
        <taxon>Dorylaimia</taxon>
        <taxon>Trichinellida</taxon>
        <taxon>Trichinellidae</taxon>
        <taxon>Trichinella</taxon>
    </lineage>
</organism>
<reference evidence="1 2" key="1">
    <citation type="submission" date="2015-01" db="EMBL/GenBank/DDBJ databases">
        <title>Evolution of Trichinella species and genotypes.</title>
        <authorList>
            <person name="Korhonen P.K."/>
            <person name="Edoardo P."/>
            <person name="Giuseppe L.R."/>
            <person name="Gasser R.B."/>
        </authorList>
    </citation>
    <scope>NUCLEOTIDE SEQUENCE [LARGE SCALE GENOMIC DNA]</scope>
    <source>
        <strain evidence="1">ISS37</strain>
    </source>
</reference>
<name>A0A0V0RA24_9BILA</name>
<keyword evidence="2" id="KW-1185">Reference proteome</keyword>
<sequence length="31" mass="3323">LQHKISLNLPSGPSLVDCPKVGRVLHQGSNQ</sequence>
<dbReference type="AlphaFoldDB" id="A0A0V0RA24"/>
<evidence type="ECO:0000313" key="1">
    <source>
        <dbReference type="EMBL" id="KRX11351.1"/>
    </source>
</evidence>